<name>A0AA86RCL8_9EUKA</name>
<dbReference type="EMBL" id="CAXDID020000139">
    <property type="protein sequence ID" value="CAL6038264.1"/>
    <property type="molecule type" value="Genomic_DNA"/>
</dbReference>
<dbReference type="Proteomes" id="UP001642409">
    <property type="component" value="Unassembled WGS sequence"/>
</dbReference>
<proteinExistence type="predicted"/>
<reference evidence="3 5" key="2">
    <citation type="submission" date="2024-07" db="EMBL/GenBank/DDBJ databases">
        <authorList>
            <person name="Akdeniz Z."/>
        </authorList>
    </citation>
    <scope>NUCLEOTIDE SEQUENCE [LARGE SCALE GENOMIC DNA]</scope>
</reference>
<organism evidence="2">
    <name type="scientific">Hexamita inflata</name>
    <dbReference type="NCBI Taxonomy" id="28002"/>
    <lineage>
        <taxon>Eukaryota</taxon>
        <taxon>Metamonada</taxon>
        <taxon>Diplomonadida</taxon>
        <taxon>Hexamitidae</taxon>
        <taxon>Hexamitinae</taxon>
        <taxon>Hexamita</taxon>
    </lineage>
</organism>
<accession>A0AA86RCL8</accession>
<dbReference type="AlphaFoldDB" id="A0AA86RCL8"/>
<evidence type="ECO:0000313" key="1">
    <source>
        <dbReference type="EMBL" id="CAI9939774.1"/>
    </source>
</evidence>
<gene>
    <name evidence="1" type="ORF">HINF_LOCUS27419</name>
    <name evidence="3" type="ORF">HINF_LOCUS37282</name>
    <name evidence="4" type="ORF">HINF_LOCUS45502</name>
    <name evidence="2" type="ORF">HINF_LOCUS59803</name>
</gene>
<evidence type="ECO:0000313" key="3">
    <source>
        <dbReference type="EMBL" id="CAL6038264.1"/>
    </source>
</evidence>
<keyword evidence="5" id="KW-1185">Reference proteome</keyword>
<protein>
    <submittedName>
        <fullName evidence="2">Uncharacterized protein</fullName>
    </submittedName>
</protein>
<sequence length="401" mass="46036">MKPISTTFQKPDQDYILFKFPKSFKYDPNFQRIVSSDLNEQAYLIDDLSNKLFKIQFLKTSNTLMLLQDEQLTAQFTKYTELEEVQPVFFGFDANIPGYDSPSVSQFPILIATKQQICGYLKQFQLMKFKSQLVFTKTDNELLHAAAVIIAREFYKIELDFLQDRLIMANDEFDFNQLKAKISFVDELTVSRWFHEIDGSSQTYFQFIEKLYASNQLVQFGGHNSLNPTFSKLRLNPLLVLGDVLSSFVVKNVTFSLKQIKAFLASLQLPVQFLLGAVSVINIQNLFIQNEDASITLTDRFYLEVIGAGFQKTAANFCVTDFTKPVSEQTHFIHVDQKQVINNVKGAFQLAGLMKIWSGKQLEAYLGVGWNEFFKEEPEVVVGEGFEGKVYSVKNDMEYMK</sequence>
<dbReference type="EMBL" id="CAXDID020000197">
    <property type="protein sequence ID" value="CAL6053646.1"/>
    <property type="molecule type" value="Genomic_DNA"/>
</dbReference>
<dbReference type="EMBL" id="CATOUU010001104">
    <property type="protein sequence ID" value="CAI9972158.1"/>
    <property type="molecule type" value="Genomic_DNA"/>
</dbReference>
<evidence type="ECO:0000313" key="4">
    <source>
        <dbReference type="EMBL" id="CAL6053646.1"/>
    </source>
</evidence>
<evidence type="ECO:0000313" key="5">
    <source>
        <dbReference type="Proteomes" id="UP001642409"/>
    </source>
</evidence>
<evidence type="ECO:0000313" key="2">
    <source>
        <dbReference type="EMBL" id="CAI9972158.1"/>
    </source>
</evidence>
<dbReference type="EMBL" id="CATOUU010000667">
    <property type="protein sequence ID" value="CAI9939774.1"/>
    <property type="molecule type" value="Genomic_DNA"/>
</dbReference>
<reference evidence="2" key="1">
    <citation type="submission" date="2023-06" db="EMBL/GenBank/DDBJ databases">
        <authorList>
            <person name="Kurt Z."/>
        </authorList>
    </citation>
    <scope>NUCLEOTIDE SEQUENCE</scope>
</reference>
<comment type="caution">
    <text evidence="2">The sequence shown here is derived from an EMBL/GenBank/DDBJ whole genome shotgun (WGS) entry which is preliminary data.</text>
</comment>